<dbReference type="InterPro" id="IPR043502">
    <property type="entry name" value="DNA/RNA_pol_sf"/>
</dbReference>
<dbReference type="CDD" id="cd09272">
    <property type="entry name" value="RNase_HI_RT_Ty1"/>
    <property type="match status" value="1"/>
</dbReference>
<evidence type="ECO:0000256" key="1">
    <source>
        <dbReference type="SAM" id="MobiDB-lite"/>
    </source>
</evidence>
<evidence type="ECO:0000259" key="3">
    <source>
        <dbReference type="Pfam" id="PF13976"/>
    </source>
</evidence>
<comment type="caution">
    <text evidence="4">The sequence shown here is derived from an EMBL/GenBank/DDBJ whole genome shotgun (WGS) entry which is preliminary data.</text>
</comment>
<protein>
    <submittedName>
        <fullName evidence="4">Retrotransposon protein, putative, unclassified</fullName>
    </submittedName>
</protein>
<evidence type="ECO:0000259" key="2">
    <source>
        <dbReference type="Pfam" id="PF07727"/>
    </source>
</evidence>
<feature type="domain" description="Reverse transcriptase Ty1/copia-type" evidence="2">
    <location>
        <begin position="602"/>
        <end position="737"/>
    </location>
</feature>
<gene>
    <name evidence="4" type="ORF">Tci_014141</name>
</gene>
<reference evidence="4" key="1">
    <citation type="journal article" date="2019" name="Sci. Rep.">
        <title>Draft genome of Tanacetum cinerariifolium, the natural source of mosquito coil.</title>
        <authorList>
            <person name="Yamashiro T."/>
            <person name="Shiraishi A."/>
            <person name="Satake H."/>
            <person name="Nakayama K."/>
        </authorList>
    </citation>
    <scope>NUCLEOTIDE SEQUENCE</scope>
</reference>
<feature type="domain" description="GAG-pre-integrase" evidence="3">
    <location>
        <begin position="480"/>
        <end position="530"/>
    </location>
</feature>
<name>A0A6L2JYP6_TANCI</name>
<dbReference type="SUPFAM" id="SSF56672">
    <property type="entry name" value="DNA/RNA polymerases"/>
    <property type="match status" value="1"/>
</dbReference>
<evidence type="ECO:0000313" key="4">
    <source>
        <dbReference type="EMBL" id="GEU42163.1"/>
    </source>
</evidence>
<organism evidence="4">
    <name type="scientific">Tanacetum cinerariifolium</name>
    <name type="common">Dalmatian daisy</name>
    <name type="synonym">Chrysanthemum cinerariifolium</name>
    <dbReference type="NCBI Taxonomy" id="118510"/>
    <lineage>
        <taxon>Eukaryota</taxon>
        <taxon>Viridiplantae</taxon>
        <taxon>Streptophyta</taxon>
        <taxon>Embryophyta</taxon>
        <taxon>Tracheophyta</taxon>
        <taxon>Spermatophyta</taxon>
        <taxon>Magnoliopsida</taxon>
        <taxon>eudicotyledons</taxon>
        <taxon>Gunneridae</taxon>
        <taxon>Pentapetalae</taxon>
        <taxon>asterids</taxon>
        <taxon>campanulids</taxon>
        <taxon>Asterales</taxon>
        <taxon>Asteraceae</taxon>
        <taxon>Asteroideae</taxon>
        <taxon>Anthemideae</taxon>
        <taxon>Anthemidinae</taxon>
        <taxon>Tanacetum</taxon>
    </lineage>
</organism>
<accession>A0A6L2JYP6</accession>
<feature type="compositionally biased region" description="Polar residues" evidence="1">
    <location>
        <begin position="356"/>
        <end position="369"/>
    </location>
</feature>
<dbReference type="InterPro" id="IPR025724">
    <property type="entry name" value="GAG-pre-integrase_dom"/>
</dbReference>
<dbReference type="Pfam" id="PF07727">
    <property type="entry name" value="RVT_2"/>
    <property type="match status" value="1"/>
</dbReference>
<dbReference type="InterPro" id="IPR013103">
    <property type="entry name" value="RVT_2"/>
</dbReference>
<dbReference type="Pfam" id="PF13976">
    <property type="entry name" value="gag_pre-integrs"/>
    <property type="match status" value="1"/>
</dbReference>
<dbReference type="AlphaFoldDB" id="A0A6L2JYP6"/>
<feature type="region of interest" description="Disordered" evidence="1">
    <location>
        <begin position="353"/>
        <end position="378"/>
    </location>
</feature>
<dbReference type="EMBL" id="BKCJ010001533">
    <property type="protein sequence ID" value="GEU42163.1"/>
    <property type="molecule type" value="Genomic_DNA"/>
</dbReference>
<proteinExistence type="predicted"/>
<sequence length="887" mass="99506">MFQQGEDLIECINKAMAFLSVVASRFPPLKNQLRTSSNPRIQATIQDGRVIVQQVYGRRHHSYAGTGNRGIATTSKGNVAAGPSRVEKLMLAEAQEAGQILDEGQLAFLADLNCDDLSSTKVVLMANLSSCDPEVFSEVPYSDSYPNDMINQDVQEMQSTKETHVDDFEDNEIHSGSNIIPYSQYLQETQDAVIQDTNPSAPNDLLVLSLVEQMTNHTAHLDKKTQTNKIKDSVENVKKDIDEIETINIELGYSVTKLLSKNENLRKEPLKNELRNTKGKNIVNHVVSKPNATLTLEMFKLNIKPISARLNNNRDAHEKLLVYASQTCPNSPKPSAKLVVVTPVNKDKRVRFAEPATSSNNIPKQTNSPKTKDSNKPLLTSTGIIPTTRSNAIDVPSSSSLVNDMLSRSNNQVAKIIGYGDYQQGNVIISRVYYVEGLRHNLFSVGQFCDADLEVAFRKNTYFIWNLEGVDLLSGSHDTNLYTISLNDMLMTSSICLLSKALKTKSWLWHHHLSHLNFGTLNKLAKDGLSRVPVAAAPRVVEIADSAVSTSIDQDAPSSSIPLTQDQEHSPIISQGVKESPKTPLFHHNPLYEFLHEDSTSQGSSSNEHPSHVYKLKKALYGLKQAPRAWYDMLSSFLISKHLSKGAVDQTLFTQKAGNDLLRIQIYVDDIIFASTNTALCNEFANQMTTKFKMSMMGKMSLFLGLPISQSPRGIFLNQSRYAYEIIKKYGLLPSDFVDTHMVEKNKLDDDLRETPVDATLYRAYSDADHTGCHDTRHSASGSTQFLDYGFQFNKIPLYRDNKSVIALCCNNVQHSRAKHIDVRCQFIKEQVANRIVELYFVWIEYQLDDIFTKPLPSDRFNFLIEKLSMESMSSEMLKRLIEEDGE</sequence>